<protein>
    <submittedName>
        <fullName evidence="3">Uncharacterized protein</fullName>
    </submittedName>
</protein>
<dbReference type="Pfam" id="PF13374">
    <property type="entry name" value="TPR_10"/>
    <property type="match status" value="1"/>
</dbReference>
<dbReference type="InterPro" id="IPR012344">
    <property type="entry name" value="Matrix_HIV/RSV_N"/>
</dbReference>
<name>A0A8H4TMN4_9HYPO</name>
<dbReference type="PANTHER" id="PTHR35179:SF1">
    <property type="entry name" value="INTEGRAL MEMBRANE PROTEIN"/>
    <property type="match status" value="1"/>
</dbReference>
<reference evidence="3" key="2">
    <citation type="submission" date="2020-05" db="EMBL/GenBank/DDBJ databases">
        <authorList>
            <person name="Kim H.-S."/>
            <person name="Proctor R.H."/>
            <person name="Brown D.W."/>
        </authorList>
    </citation>
    <scope>NUCLEOTIDE SEQUENCE</scope>
    <source>
        <strain evidence="3">NRRL 45417</strain>
    </source>
</reference>
<evidence type="ECO:0000256" key="2">
    <source>
        <dbReference type="SAM" id="Phobius"/>
    </source>
</evidence>
<sequence length="1015" mass="114848">MAGFLIPPWYKSETPKNLEMNIVSVIFGFSMGASMFTAGMAIKQTMQAYQRNRLFSAYIIMCWLDWMGCNCMGIITYCWLRGFTPPSFWVFFFIIVFWSMQIQFTLQIIINRISLLLGNKTNINRVKWGVALIASLINTSGFCIWVPARLQISHLYEEINIVWDRTEKGVFLIVDLALNLYFIHLVRSRLIACGLTKYTQLFHFNVIMVIISVSLDCVLMGATFLPSPVVYVQFHQLVYLLKLHIEMNVASLLGHIVKSSREQDARPSDGGRQRVRDELVSGRMTTFVTASRTGHVRLDDMSRDDSYRRTPDWENGIVKKVETKVVFTDTQDQASTSDQERMITMSNSARPSTFVGFSALSNRVFVRPGETQTGTDPNPEHPRTVVIYGWGDAPPRHISKFTDVYRQLYPHAKQVAVLSPIYKGFIDHVAQRTEAMLPVIHEVFPNDASDNSVLFHAMSNSGTINYSATLNAYKETYNRPMPHVLTVYDSTPGTPYLTWDNLKRFSHAMAIGLAAKLPLPFIITQVLCASFFVLIHLFDYVAARESAPKFSHRIFTDEQWESKKSTRLFLYGKGDFIIPWQHIEGYMAVSREAGYPSEGQVFESGHVGHMKTDPERYWGTIQESWERASRPYRLITPNRVKCLINLGTVLGRRFELTGSMSDLDRAIQVSDVGRELLLPNTPSQTACLNNLARWLIRRFDRACSMEDLDRAIQIAELALKVTAWNHPDRDICLSTLGSCLGRRFDRTASMEDVNHAIQVKSMAVEAITPGHPHKASLWDALGVWLSRRFDRTSSMNDLNRAIEVAEMAVEATPLDHMDRASYLNNLGCHLDKRYERTGSEDDLTHSLSSFEKSSQLLEKAGELLQAVSPRPSSHTDREHMLADFEGLASTAAAVSLNAGRDAYHAVRLLEFGRGIITSLLMDMRGDISDLKRKHAGLADEFASLRDELDSSMDSPSHLAPSNGANALESRAKRRREADQRFFEVITEIRAQSGFGSFFLPPTANELMLLRAWAPS</sequence>
<dbReference type="OrthoDB" id="77878at2759"/>
<dbReference type="InterPro" id="IPR029058">
    <property type="entry name" value="AB_hydrolase_fold"/>
</dbReference>
<keyword evidence="2" id="KW-0472">Membrane</keyword>
<dbReference type="Gene3D" id="1.25.40.10">
    <property type="entry name" value="Tetratricopeptide repeat domain"/>
    <property type="match status" value="1"/>
</dbReference>
<dbReference type="Proteomes" id="UP000604273">
    <property type="component" value="Unassembled WGS sequence"/>
</dbReference>
<reference evidence="3" key="1">
    <citation type="journal article" date="2020" name="BMC Genomics">
        <title>Correction to: Identification and distribution of gene clusters required for synthesis of sphingolipid metabolism inhibitors in diverse species of the filamentous fungus Fusarium.</title>
        <authorList>
            <person name="Kim H.S."/>
            <person name="Lohmar J.M."/>
            <person name="Busman M."/>
            <person name="Brown D.W."/>
            <person name="Naumann T.A."/>
            <person name="Divon H.H."/>
            <person name="Lysoe E."/>
            <person name="Uhlig S."/>
            <person name="Proctor R.H."/>
        </authorList>
    </citation>
    <scope>NUCLEOTIDE SEQUENCE</scope>
    <source>
        <strain evidence="3">NRRL 45417</strain>
    </source>
</reference>
<dbReference type="EMBL" id="JABFAI010000015">
    <property type="protein sequence ID" value="KAF4960683.1"/>
    <property type="molecule type" value="Genomic_DNA"/>
</dbReference>
<feature type="transmembrane region" description="Helical" evidence="2">
    <location>
        <begin position="54"/>
        <end position="76"/>
    </location>
</feature>
<gene>
    <name evidence="3" type="ORF">FGADI_762</name>
</gene>
<feature type="transmembrane region" description="Helical" evidence="2">
    <location>
        <begin position="202"/>
        <end position="225"/>
    </location>
</feature>
<dbReference type="AlphaFoldDB" id="A0A8H4TMN4"/>
<evidence type="ECO:0000256" key="1">
    <source>
        <dbReference type="SAM" id="MobiDB-lite"/>
    </source>
</evidence>
<feature type="transmembrane region" description="Helical" evidence="2">
    <location>
        <begin position="20"/>
        <end position="42"/>
    </location>
</feature>
<organism evidence="3 4">
    <name type="scientific">Fusarium gaditjirri</name>
    <dbReference type="NCBI Taxonomy" id="282569"/>
    <lineage>
        <taxon>Eukaryota</taxon>
        <taxon>Fungi</taxon>
        <taxon>Dikarya</taxon>
        <taxon>Ascomycota</taxon>
        <taxon>Pezizomycotina</taxon>
        <taxon>Sordariomycetes</taxon>
        <taxon>Hypocreomycetidae</taxon>
        <taxon>Hypocreales</taxon>
        <taxon>Nectriaceae</taxon>
        <taxon>Fusarium</taxon>
        <taxon>Fusarium nisikadoi species complex</taxon>
    </lineage>
</organism>
<dbReference type="SUPFAM" id="SSF48452">
    <property type="entry name" value="TPR-like"/>
    <property type="match status" value="1"/>
</dbReference>
<dbReference type="InterPro" id="IPR011990">
    <property type="entry name" value="TPR-like_helical_dom_sf"/>
</dbReference>
<comment type="caution">
    <text evidence="3">The sequence shown here is derived from an EMBL/GenBank/DDBJ whole genome shotgun (WGS) entry which is preliminary data.</text>
</comment>
<feature type="transmembrane region" description="Helical" evidence="2">
    <location>
        <begin position="170"/>
        <end position="190"/>
    </location>
</feature>
<feature type="region of interest" description="Disordered" evidence="1">
    <location>
        <begin position="949"/>
        <end position="970"/>
    </location>
</feature>
<proteinExistence type="predicted"/>
<keyword evidence="4" id="KW-1185">Reference proteome</keyword>
<keyword evidence="2" id="KW-1133">Transmembrane helix</keyword>
<evidence type="ECO:0000313" key="3">
    <source>
        <dbReference type="EMBL" id="KAF4960683.1"/>
    </source>
</evidence>
<accession>A0A8H4TMN4</accession>
<evidence type="ECO:0000313" key="4">
    <source>
        <dbReference type="Proteomes" id="UP000604273"/>
    </source>
</evidence>
<feature type="transmembrane region" description="Helical" evidence="2">
    <location>
        <begin position="88"/>
        <end position="110"/>
    </location>
</feature>
<feature type="transmembrane region" description="Helical" evidence="2">
    <location>
        <begin position="130"/>
        <end position="150"/>
    </location>
</feature>
<keyword evidence="2" id="KW-0812">Transmembrane</keyword>
<dbReference type="InterPro" id="IPR008547">
    <property type="entry name" value="DUF829_TMEM53"/>
</dbReference>
<dbReference type="Pfam" id="PF05705">
    <property type="entry name" value="DUF829"/>
    <property type="match status" value="1"/>
</dbReference>
<dbReference type="Gene3D" id="1.10.150.90">
    <property type="entry name" value="Immunodeficiency lentiviruses, gag gene matrix protein p17"/>
    <property type="match status" value="1"/>
</dbReference>
<dbReference type="SUPFAM" id="SSF53474">
    <property type="entry name" value="alpha/beta-Hydrolases"/>
    <property type="match status" value="1"/>
</dbReference>
<dbReference type="PANTHER" id="PTHR35179">
    <property type="entry name" value="PROTEIN CBG02620"/>
    <property type="match status" value="1"/>
</dbReference>